<proteinExistence type="predicted"/>
<name>A0ABV1VYJ8_9ACTN</name>
<dbReference type="RefSeq" id="WP_086722765.1">
    <property type="nucleotide sequence ID" value="NZ_MUBM01000016.1"/>
</dbReference>
<dbReference type="PROSITE" id="PS51674">
    <property type="entry name" value="4FE4S_WBL"/>
    <property type="match status" value="1"/>
</dbReference>
<dbReference type="Proteomes" id="UP001458415">
    <property type="component" value="Unassembled WGS sequence"/>
</dbReference>
<dbReference type="EMBL" id="JBEPCU010000056">
    <property type="protein sequence ID" value="MER6976636.1"/>
    <property type="molecule type" value="Genomic_DNA"/>
</dbReference>
<sequence length="91" mass="10142">MPARRGRGHRDLDTELLSPVSPKGPGQHRADEAKTAGKTCPVRRPCASRALATAHQYGIWGGTHEEELKRTVPKLSSWSSQCSARRRRRVK</sequence>
<evidence type="ECO:0000313" key="4">
    <source>
        <dbReference type="Proteomes" id="UP001458415"/>
    </source>
</evidence>
<organism evidence="3 4">
    <name type="scientific">Streptomyces carpinensis</name>
    <dbReference type="NCBI Taxonomy" id="66369"/>
    <lineage>
        <taxon>Bacteria</taxon>
        <taxon>Bacillati</taxon>
        <taxon>Actinomycetota</taxon>
        <taxon>Actinomycetes</taxon>
        <taxon>Kitasatosporales</taxon>
        <taxon>Streptomycetaceae</taxon>
        <taxon>Streptomyces</taxon>
    </lineage>
</organism>
<gene>
    <name evidence="3" type="ORF">ABT317_06230</name>
</gene>
<protein>
    <submittedName>
        <fullName evidence="3">WhiB family transcriptional regulator</fullName>
    </submittedName>
</protein>
<evidence type="ECO:0000259" key="2">
    <source>
        <dbReference type="PROSITE" id="PS51674"/>
    </source>
</evidence>
<dbReference type="InterPro" id="IPR034768">
    <property type="entry name" value="4FE4S_WBL"/>
</dbReference>
<evidence type="ECO:0000256" key="1">
    <source>
        <dbReference type="SAM" id="MobiDB-lite"/>
    </source>
</evidence>
<dbReference type="Pfam" id="PF02467">
    <property type="entry name" value="Whib"/>
    <property type="match status" value="1"/>
</dbReference>
<evidence type="ECO:0000313" key="3">
    <source>
        <dbReference type="EMBL" id="MER6976636.1"/>
    </source>
</evidence>
<keyword evidence="4" id="KW-1185">Reference proteome</keyword>
<feature type="region of interest" description="Disordered" evidence="1">
    <location>
        <begin position="1"/>
        <end position="37"/>
    </location>
</feature>
<comment type="caution">
    <text evidence="3">The sequence shown here is derived from an EMBL/GenBank/DDBJ whole genome shotgun (WGS) entry which is preliminary data.</text>
</comment>
<accession>A0ABV1VYJ8</accession>
<reference evidence="3 4" key="1">
    <citation type="submission" date="2024-06" db="EMBL/GenBank/DDBJ databases">
        <title>The Natural Products Discovery Center: Release of the First 8490 Sequenced Strains for Exploring Actinobacteria Biosynthetic Diversity.</title>
        <authorList>
            <person name="Kalkreuter E."/>
            <person name="Kautsar S.A."/>
            <person name="Yang D."/>
            <person name="Bader C.D."/>
            <person name="Teijaro C.N."/>
            <person name="Fluegel L."/>
            <person name="Davis C.M."/>
            <person name="Simpson J.R."/>
            <person name="Lauterbach L."/>
            <person name="Steele A.D."/>
            <person name="Gui C."/>
            <person name="Meng S."/>
            <person name="Li G."/>
            <person name="Viehrig K."/>
            <person name="Ye F."/>
            <person name="Su P."/>
            <person name="Kiefer A.F."/>
            <person name="Nichols A."/>
            <person name="Cepeda A.J."/>
            <person name="Yan W."/>
            <person name="Fan B."/>
            <person name="Jiang Y."/>
            <person name="Adhikari A."/>
            <person name="Zheng C.-J."/>
            <person name="Schuster L."/>
            <person name="Cowan T.M."/>
            <person name="Smanski M.J."/>
            <person name="Chevrette M.G."/>
            <person name="De Carvalho L.P.S."/>
            <person name="Shen B."/>
        </authorList>
    </citation>
    <scope>NUCLEOTIDE SEQUENCE [LARGE SCALE GENOMIC DNA]</scope>
    <source>
        <strain evidence="3 4">NPDC000634</strain>
    </source>
</reference>
<feature type="domain" description="4Fe-4S Wbl-type" evidence="2">
    <location>
        <begin position="8"/>
        <end position="70"/>
    </location>
</feature>